<evidence type="ECO:0000256" key="1">
    <source>
        <dbReference type="SAM" id="MobiDB-lite"/>
    </source>
</evidence>
<dbReference type="AlphaFoldDB" id="A0A0E9NNQ1"/>
<reference evidence="2 3" key="2">
    <citation type="journal article" date="2014" name="J. Gen. Appl. Microbiol.">
        <title>The early diverging ascomycetous budding yeast Saitoella complicata has three histone deacetylases belonging to the Clr6, Hos2, and Rpd3 lineages.</title>
        <authorList>
            <person name="Nishida H."/>
            <person name="Matsumoto T."/>
            <person name="Kondo S."/>
            <person name="Hamamoto M."/>
            <person name="Yoshikawa H."/>
        </authorList>
    </citation>
    <scope>NUCLEOTIDE SEQUENCE [LARGE SCALE GENOMIC DNA]</scope>
    <source>
        <strain evidence="2 3">NRRL Y-17804</strain>
    </source>
</reference>
<dbReference type="Proteomes" id="UP000033140">
    <property type="component" value="Unassembled WGS sequence"/>
</dbReference>
<keyword evidence="3" id="KW-1185">Reference proteome</keyword>
<comment type="caution">
    <text evidence="2">The sequence shown here is derived from an EMBL/GenBank/DDBJ whole genome shotgun (WGS) entry which is preliminary data.</text>
</comment>
<feature type="region of interest" description="Disordered" evidence="1">
    <location>
        <begin position="182"/>
        <end position="207"/>
    </location>
</feature>
<sequence length="207" mass="23081">MSNLNDNWTDQLKRRWIKHGRRVLVCQAKTDQGRCLKLEEERGLRSNLSSILGRHLAILYFPGLWHGIQQFFVRLIEHAPRGNSKLPAGNSTLFLRLGVYTWGWVVDYSLRGLIKLVSHAVGQRGPLIRFESIGASYGTLGLCWGSQTPRSDRIDVDPTNLDLIDPISSVLRYPTLDVGGVGQSAGRRANRPPPQLPVYEPAGLGMG</sequence>
<reference evidence="2 3" key="3">
    <citation type="journal article" date="2015" name="Genome Announc.">
        <title>Draft Genome Sequence of the Archiascomycetous Yeast Saitoella complicata.</title>
        <authorList>
            <person name="Yamauchi K."/>
            <person name="Kondo S."/>
            <person name="Hamamoto M."/>
            <person name="Takahashi Y."/>
            <person name="Ogura Y."/>
            <person name="Hayashi T."/>
            <person name="Nishida H."/>
        </authorList>
    </citation>
    <scope>NUCLEOTIDE SEQUENCE [LARGE SCALE GENOMIC DNA]</scope>
    <source>
        <strain evidence="2 3">NRRL Y-17804</strain>
    </source>
</reference>
<protein>
    <submittedName>
        <fullName evidence="2">Uncharacterized protein</fullName>
    </submittedName>
</protein>
<evidence type="ECO:0000313" key="2">
    <source>
        <dbReference type="EMBL" id="GAO51326.1"/>
    </source>
</evidence>
<organism evidence="2 3">
    <name type="scientific">Saitoella complicata (strain BCRC 22490 / CBS 7301 / JCM 7358 / NBRC 10748 / NRRL Y-17804)</name>
    <dbReference type="NCBI Taxonomy" id="698492"/>
    <lineage>
        <taxon>Eukaryota</taxon>
        <taxon>Fungi</taxon>
        <taxon>Dikarya</taxon>
        <taxon>Ascomycota</taxon>
        <taxon>Taphrinomycotina</taxon>
        <taxon>Taphrinomycotina incertae sedis</taxon>
        <taxon>Saitoella</taxon>
    </lineage>
</organism>
<reference evidence="2 3" key="1">
    <citation type="journal article" date="2011" name="J. Gen. Appl. Microbiol.">
        <title>Draft genome sequencing of the enigmatic yeast Saitoella complicata.</title>
        <authorList>
            <person name="Nishida H."/>
            <person name="Hamamoto M."/>
            <person name="Sugiyama J."/>
        </authorList>
    </citation>
    <scope>NUCLEOTIDE SEQUENCE [LARGE SCALE GENOMIC DNA]</scope>
    <source>
        <strain evidence="2 3">NRRL Y-17804</strain>
    </source>
</reference>
<accession>A0A0E9NNQ1</accession>
<gene>
    <name evidence="2" type="ORF">G7K_5429-t1</name>
</gene>
<name>A0A0E9NNQ1_SAICN</name>
<proteinExistence type="predicted"/>
<evidence type="ECO:0000313" key="3">
    <source>
        <dbReference type="Proteomes" id="UP000033140"/>
    </source>
</evidence>
<dbReference type="EMBL" id="BACD03000044">
    <property type="protein sequence ID" value="GAO51326.1"/>
    <property type="molecule type" value="Genomic_DNA"/>
</dbReference>